<sequence length="285" mass="32019">MAMCISTASITVLVNGVPMNKFSIRKGLRQEYTLSPFLFNLAREALSGMITKAVNVGLIGGVSSIRNAKRVLGIFEVASGLSLNVSKSTLYGVNLPVQRVQNWASFIKCAFGNLPTTYLALPIVEKVSARLDGWKGKLHSFGGRLTLIRSVLVNMPVYFLSQFKMPETIVTVLNKKIANFLLGDGSIPNDSMSSTNKKFLNDMEEYRLLERSLDGKRIPTFVELVKSGVEDIESCKCVFCEEEEETVNHRLYNVRLFVVSWADQHISTEHKQVWATEMFNFFWTL</sequence>
<protein>
    <recommendedName>
        <fullName evidence="3">Reverse transcriptase domain-containing protein</fullName>
    </recommendedName>
</protein>
<evidence type="ECO:0000313" key="1">
    <source>
        <dbReference type="EMBL" id="KAE8681392.1"/>
    </source>
</evidence>
<keyword evidence="2" id="KW-1185">Reference proteome</keyword>
<name>A0A6A2YQ57_HIBSY</name>
<evidence type="ECO:0000313" key="2">
    <source>
        <dbReference type="Proteomes" id="UP000436088"/>
    </source>
</evidence>
<gene>
    <name evidence="1" type="ORF">F3Y22_tig00111330pilonHSYRG00515</name>
</gene>
<dbReference type="Proteomes" id="UP000436088">
    <property type="component" value="Unassembled WGS sequence"/>
</dbReference>
<reference evidence="1" key="1">
    <citation type="submission" date="2019-09" db="EMBL/GenBank/DDBJ databases">
        <title>Draft genome information of white flower Hibiscus syriacus.</title>
        <authorList>
            <person name="Kim Y.-M."/>
        </authorList>
    </citation>
    <scope>NUCLEOTIDE SEQUENCE [LARGE SCALE GENOMIC DNA]</scope>
    <source>
        <strain evidence="1">YM2019G1</strain>
    </source>
</reference>
<evidence type="ECO:0008006" key="3">
    <source>
        <dbReference type="Google" id="ProtNLM"/>
    </source>
</evidence>
<comment type="caution">
    <text evidence="1">The sequence shown here is derived from an EMBL/GenBank/DDBJ whole genome shotgun (WGS) entry which is preliminary data.</text>
</comment>
<dbReference type="AlphaFoldDB" id="A0A6A2YQ57"/>
<dbReference type="PANTHER" id="PTHR33116:SF75">
    <property type="entry name" value="RIBONUCLEASE H PROTEIN"/>
    <property type="match status" value="1"/>
</dbReference>
<accession>A0A6A2YQ57</accession>
<dbReference type="EMBL" id="VEPZ02001308">
    <property type="protein sequence ID" value="KAE8681392.1"/>
    <property type="molecule type" value="Genomic_DNA"/>
</dbReference>
<dbReference type="PANTHER" id="PTHR33116">
    <property type="entry name" value="REVERSE TRANSCRIPTASE ZINC-BINDING DOMAIN-CONTAINING PROTEIN-RELATED-RELATED"/>
    <property type="match status" value="1"/>
</dbReference>
<proteinExistence type="predicted"/>
<organism evidence="1 2">
    <name type="scientific">Hibiscus syriacus</name>
    <name type="common">Rose of Sharon</name>
    <dbReference type="NCBI Taxonomy" id="106335"/>
    <lineage>
        <taxon>Eukaryota</taxon>
        <taxon>Viridiplantae</taxon>
        <taxon>Streptophyta</taxon>
        <taxon>Embryophyta</taxon>
        <taxon>Tracheophyta</taxon>
        <taxon>Spermatophyta</taxon>
        <taxon>Magnoliopsida</taxon>
        <taxon>eudicotyledons</taxon>
        <taxon>Gunneridae</taxon>
        <taxon>Pentapetalae</taxon>
        <taxon>rosids</taxon>
        <taxon>malvids</taxon>
        <taxon>Malvales</taxon>
        <taxon>Malvaceae</taxon>
        <taxon>Malvoideae</taxon>
        <taxon>Hibiscus</taxon>
    </lineage>
</organism>